<feature type="non-terminal residue" evidence="2">
    <location>
        <position position="1"/>
    </location>
</feature>
<gene>
    <name evidence="2" type="ORF">AVDCRST_MAG10-1690</name>
</gene>
<feature type="non-terminal residue" evidence="2">
    <location>
        <position position="74"/>
    </location>
</feature>
<protein>
    <submittedName>
        <fullName evidence="2">Uncharacterized protein</fullName>
    </submittedName>
</protein>
<dbReference type="EMBL" id="CADCTB010000112">
    <property type="protein sequence ID" value="CAA9242806.1"/>
    <property type="molecule type" value="Genomic_DNA"/>
</dbReference>
<evidence type="ECO:0000256" key="1">
    <source>
        <dbReference type="SAM" id="MobiDB-lite"/>
    </source>
</evidence>
<reference evidence="2" key="1">
    <citation type="submission" date="2020-02" db="EMBL/GenBank/DDBJ databases">
        <authorList>
            <person name="Meier V. D."/>
        </authorList>
    </citation>
    <scope>NUCLEOTIDE SEQUENCE</scope>
    <source>
        <strain evidence="2">AVDCRST_MAG10</strain>
    </source>
</reference>
<organism evidence="2">
    <name type="scientific">uncultured Acidimicrobiales bacterium</name>
    <dbReference type="NCBI Taxonomy" id="310071"/>
    <lineage>
        <taxon>Bacteria</taxon>
        <taxon>Bacillati</taxon>
        <taxon>Actinomycetota</taxon>
        <taxon>Acidimicrobiia</taxon>
        <taxon>Acidimicrobiales</taxon>
        <taxon>environmental samples</taxon>
    </lineage>
</organism>
<accession>A0A6J4I4Y9</accession>
<feature type="region of interest" description="Disordered" evidence="1">
    <location>
        <begin position="28"/>
        <end position="74"/>
    </location>
</feature>
<proteinExistence type="predicted"/>
<feature type="region of interest" description="Disordered" evidence="1">
    <location>
        <begin position="1"/>
        <end position="20"/>
    </location>
</feature>
<feature type="compositionally biased region" description="Basic residues" evidence="1">
    <location>
        <begin position="1"/>
        <end position="13"/>
    </location>
</feature>
<feature type="compositionally biased region" description="Basic and acidic residues" evidence="1">
    <location>
        <begin position="33"/>
        <end position="42"/>
    </location>
</feature>
<dbReference type="AlphaFoldDB" id="A0A6J4I4Y9"/>
<sequence length="74" mass="8209">GGRARGGGRRRRERGTDRGLRLFVAGRASCEGDGQRERRSAHDQATPAHGRRFNHPTDRLAPPGRRRSITLPVV</sequence>
<evidence type="ECO:0000313" key="2">
    <source>
        <dbReference type="EMBL" id="CAA9242806.1"/>
    </source>
</evidence>
<name>A0A6J4I4Y9_9ACTN</name>